<dbReference type="InterPro" id="IPR036457">
    <property type="entry name" value="PPM-type-like_dom_sf"/>
</dbReference>
<reference evidence="2 3" key="1">
    <citation type="submission" date="2022-03" db="EMBL/GenBank/DDBJ databases">
        <authorList>
            <person name="Macdonald S."/>
            <person name="Ahmed S."/>
            <person name="Newling K."/>
        </authorList>
    </citation>
    <scope>NUCLEOTIDE SEQUENCE [LARGE SCALE GENOMIC DNA]</scope>
</reference>
<dbReference type="InterPro" id="IPR015655">
    <property type="entry name" value="PP2C"/>
</dbReference>
<keyword evidence="3" id="KW-1185">Reference proteome</keyword>
<protein>
    <recommendedName>
        <fullName evidence="1">PPM-type phosphatase domain-containing protein</fullName>
    </recommendedName>
</protein>
<dbReference type="Gene3D" id="3.60.40.10">
    <property type="entry name" value="PPM-type phosphatase domain"/>
    <property type="match status" value="1"/>
</dbReference>
<dbReference type="PROSITE" id="PS51746">
    <property type="entry name" value="PPM_2"/>
    <property type="match status" value="1"/>
</dbReference>
<dbReference type="CDD" id="cd00143">
    <property type="entry name" value="PP2Cc"/>
    <property type="match status" value="1"/>
</dbReference>
<gene>
    <name evidence="2" type="ORF">ERUC_LOCUS15197</name>
</gene>
<feature type="domain" description="PPM-type phosphatase" evidence="1">
    <location>
        <begin position="1"/>
        <end position="298"/>
    </location>
</feature>
<dbReference type="PANTHER" id="PTHR47992">
    <property type="entry name" value="PROTEIN PHOSPHATASE"/>
    <property type="match status" value="1"/>
</dbReference>
<evidence type="ECO:0000259" key="1">
    <source>
        <dbReference type="PROSITE" id="PS51746"/>
    </source>
</evidence>
<proteinExistence type="predicted"/>
<dbReference type="EMBL" id="CAKOAT010141821">
    <property type="protein sequence ID" value="CAH8339667.1"/>
    <property type="molecule type" value="Genomic_DNA"/>
</dbReference>
<accession>A0ABC8JZV9</accession>
<organism evidence="2 3">
    <name type="scientific">Eruca vesicaria subsp. sativa</name>
    <name type="common">Garden rocket</name>
    <name type="synonym">Eruca sativa</name>
    <dbReference type="NCBI Taxonomy" id="29727"/>
    <lineage>
        <taxon>Eukaryota</taxon>
        <taxon>Viridiplantae</taxon>
        <taxon>Streptophyta</taxon>
        <taxon>Embryophyta</taxon>
        <taxon>Tracheophyta</taxon>
        <taxon>Spermatophyta</taxon>
        <taxon>Magnoliopsida</taxon>
        <taxon>eudicotyledons</taxon>
        <taxon>Gunneridae</taxon>
        <taxon>Pentapetalae</taxon>
        <taxon>rosids</taxon>
        <taxon>malvids</taxon>
        <taxon>Brassicales</taxon>
        <taxon>Brassicaceae</taxon>
        <taxon>Brassiceae</taxon>
        <taxon>Eruca</taxon>
    </lineage>
</organism>
<comment type="caution">
    <text evidence="2">The sequence shown here is derived from an EMBL/GenBank/DDBJ whole genome shotgun (WGS) entry which is preliminary data.</text>
</comment>
<dbReference type="Proteomes" id="UP001642260">
    <property type="component" value="Unassembled WGS sequence"/>
</dbReference>
<sequence length="298" mass="33018">MSKLKSLKVEAIVLSLLHPHHGPCFMFLDFSVSSILFHSLLDPEMLKLSLNSNRITSSSFLYGLNSFISWSLLFHRINLLRDLEFAAKNLCNNILGEVVNVSESNESEIEEAVKRGYLATDSDFLKKIDVKGGSCCVTALIKDGNLVVSNAGDCRAVLSVGGFAEALTSDHRPSREDERNRVESLGGYVDTFNSVCRIQGSLAVSRGIGDAHLKRWVISEPETKILRINPQHEFLILASDGLWEKVGNQEAVDIARPFCMGTDDQKQKPFCLTGLLGRYQCDVDSVMPLPLTSEDMSY</sequence>
<dbReference type="SUPFAM" id="SSF81606">
    <property type="entry name" value="PP2C-like"/>
    <property type="match status" value="1"/>
</dbReference>
<evidence type="ECO:0000313" key="3">
    <source>
        <dbReference type="Proteomes" id="UP001642260"/>
    </source>
</evidence>
<dbReference type="SMART" id="SM00332">
    <property type="entry name" value="PP2Cc"/>
    <property type="match status" value="1"/>
</dbReference>
<dbReference type="AlphaFoldDB" id="A0ABC8JZV9"/>
<dbReference type="Pfam" id="PF00481">
    <property type="entry name" value="PP2C"/>
    <property type="match status" value="1"/>
</dbReference>
<evidence type="ECO:0000313" key="2">
    <source>
        <dbReference type="EMBL" id="CAH8339667.1"/>
    </source>
</evidence>
<name>A0ABC8JZV9_ERUVS</name>
<dbReference type="InterPro" id="IPR001932">
    <property type="entry name" value="PPM-type_phosphatase-like_dom"/>
</dbReference>